<dbReference type="GO" id="GO:0016780">
    <property type="term" value="F:phosphotransferase activity, for other substituted phosphate groups"/>
    <property type="evidence" value="ECO:0007669"/>
    <property type="project" value="TreeGrafter"/>
</dbReference>
<evidence type="ECO:0000259" key="8">
    <source>
        <dbReference type="Pfam" id="PF02397"/>
    </source>
</evidence>
<keyword evidence="10" id="KW-1185">Reference proteome</keyword>
<dbReference type="InterPro" id="IPR003362">
    <property type="entry name" value="Bact_transf"/>
</dbReference>
<accession>A0A6L5YBC0</accession>
<proteinExistence type="inferred from homology"/>
<reference evidence="9 10" key="1">
    <citation type="submission" date="2019-08" db="EMBL/GenBank/DDBJ databases">
        <title>In-depth cultivation of the pig gut microbiome towards novel bacterial diversity and tailored functional studies.</title>
        <authorList>
            <person name="Wylensek D."/>
            <person name="Hitch T.C.A."/>
            <person name="Clavel T."/>
        </authorList>
    </citation>
    <scope>NUCLEOTIDE SEQUENCE [LARGE SCALE GENOMIC DNA]</scope>
    <source>
        <strain evidence="9 10">SM-530-WT-4B</strain>
    </source>
</reference>
<feature type="transmembrane region" description="Helical" evidence="7">
    <location>
        <begin position="48"/>
        <end position="66"/>
    </location>
</feature>
<evidence type="ECO:0000256" key="7">
    <source>
        <dbReference type="SAM" id="Phobius"/>
    </source>
</evidence>
<comment type="caution">
    <text evidence="9">The sequence shown here is derived from an EMBL/GenBank/DDBJ whole genome shotgun (WGS) entry which is preliminary data.</text>
</comment>
<evidence type="ECO:0000256" key="3">
    <source>
        <dbReference type="ARBA" id="ARBA00022679"/>
    </source>
</evidence>
<dbReference type="RefSeq" id="WP_154528713.1">
    <property type="nucleotide sequence ID" value="NZ_VUNH01000005.1"/>
</dbReference>
<dbReference type="EMBL" id="VUNH01000005">
    <property type="protein sequence ID" value="MST55626.1"/>
    <property type="molecule type" value="Genomic_DNA"/>
</dbReference>
<evidence type="ECO:0000256" key="4">
    <source>
        <dbReference type="ARBA" id="ARBA00022692"/>
    </source>
</evidence>
<organism evidence="9 10">
    <name type="scientific">Pyramidobacter porci</name>
    <dbReference type="NCBI Taxonomy" id="2605789"/>
    <lineage>
        <taxon>Bacteria</taxon>
        <taxon>Thermotogati</taxon>
        <taxon>Synergistota</taxon>
        <taxon>Synergistia</taxon>
        <taxon>Synergistales</taxon>
        <taxon>Dethiosulfovibrionaceae</taxon>
        <taxon>Pyramidobacter</taxon>
    </lineage>
</organism>
<keyword evidence="4 7" id="KW-0812">Transmembrane</keyword>
<keyword evidence="3 9" id="KW-0808">Transferase</keyword>
<evidence type="ECO:0000256" key="2">
    <source>
        <dbReference type="ARBA" id="ARBA00006464"/>
    </source>
</evidence>
<protein>
    <submittedName>
        <fullName evidence="9">Sugar transferase</fullName>
    </submittedName>
</protein>
<evidence type="ECO:0000313" key="9">
    <source>
        <dbReference type="EMBL" id="MST55626.1"/>
    </source>
</evidence>
<feature type="transmembrane region" description="Helical" evidence="7">
    <location>
        <begin position="78"/>
        <end position="97"/>
    </location>
</feature>
<feature type="transmembrane region" description="Helical" evidence="7">
    <location>
        <begin position="109"/>
        <end position="135"/>
    </location>
</feature>
<keyword evidence="5 7" id="KW-1133">Transmembrane helix</keyword>
<evidence type="ECO:0000256" key="6">
    <source>
        <dbReference type="ARBA" id="ARBA00023136"/>
    </source>
</evidence>
<gene>
    <name evidence="9" type="ORF">FYJ74_06205</name>
</gene>
<comment type="similarity">
    <text evidence="2">Belongs to the bacterial sugar transferase family.</text>
</comment>
<dbReference type="Proteomes" id="UP000473699">
    <property type="component" value="Unassembled WGS sequence"/>
</dbReference>
<comment type="subcellular location">
    <subcellularLocation>
        <location evidence="1">Membrane</location>
        <topology evidence="1">Multi-pass membrane protein</topology>
    </subcellularLocation>
</comment>
<name>A0A6L5YBC0_9BACT</name>
<feature type="transmembrane region" description="Helical" evidence="7">
    <location>
        <begin position="257"/>
        <end position="281"/>
    </location>
</feature>
<dbReference type="PANTHER" id="PTHR30576:SF0">
    <property type="entry name" value="UNDECAPRENYL-PHOSPHATE N-ACETYLGALACTOSAMINYL 1-PHOSPHATE TRANSFERASE-RELATED"/>
    <property type="match status" value="1"/>
</dbReference>
<feature type="domain" description="Bacterial sugar transferase" evidence="8">
    <location>
        <begin position="255"/>
        <end position="434"/>
    </location>
</feature>
<dbReference type="InterPro" id="IPR017475">
    <property type="entry name" value="EPS_sugar_tfrase"/>
</dbReference>
<keyword evidence="6 7" id="KW-0472">Membrane</keyword>
<sequence length="452" mass="51374">MNGSIATKFKKSIMFLFKILIVVTAVGLYIGGFKIWYEAPRLMFKDNYVIGVVYLLVFYTLSYSYGAYRIGILRLRELVYSFSLALVIANFTGYSQLSLMLHRFIAVGPMLLLTFAQVLAGTLLYIAANAVYFAINPARDALAILANPEDDERVLRKFLSESKRYRIVQYCHESDGDAAVQSAMDGQPLVLMLGHGRPEFRSMVIRHCYETDKRLLMVPNVDEIFVHSAVRCQIDDIPAFLFRGHQMSSEQKLIKRAIDIVGSAAALIALSPLMLLAALLVRLHDGGPEFYRQTRVTEGGRPFQLYKFRTMVQNAETNGAEMASSHDGRVTPVGRWLRMLRLDELPQLFNILKGDMSIVGPRPERPELIEQYCRQYPEFRYRLKVKAGLTGYAQVFGRYNTLFEDKLKLDLLYIQHFSLIFDFYLIISTVKVLFMPSSSAGVEEKDPGGKRA</sequence>
<dbReference type="GO" id="GO:0016020">
    <property type="term" value="C:membrane"/>
    <property type="evidence" value="ECO:0007669"/>
    <property type="project" value="UniProtKB-SubCell"/>
</dbReference>
<dbReference type="Pfam" id="PF02397">
    <property type="entry name" value="Bac_transf"/>
    <property type="match status" value="1"/>
</dbReference>
<feature type="transmembrane region" description="Helical" evidence="7">
    <location>
        <begin position="12"/>
        <end position="36"/>
    </location>
</feature>
<dbReference type="AlphaFoldDB" id="A0A6L5YBC0"/>
<evidence type="ECO:0000313" key="10">
    <source>
        <dbReference type="Proteomes" id="UP000473699"/>
    </source>
</evidence>
<evidence type="ECO:0000256" key="1">
    <source>
        <dbReference type="ARBA" id="ARBA00004141"/>
    </source>
</evidence>
<dbReference type="PANTHER" id="PTHR30576">
    <property type="entry name" value="COLANIC BIOSYNTHESIS UDP-GLUCOSE LIPID CARRIER TRANSFERASE"/>
    <property type="match status" value="1"/>
</dbReference>
<evidence type="ECO:0000256" key="5">
    <source>
        <dbReference type="ARBA" id="ARBA00022989"/>
    </source>
</evidence>
<dbReference type="NCBIfam" id="TIGR03025">
    <property type="entry name" value="EPS_sugtrans"/>
    <property type="match status" value="1"/>
</dbReference>